<dbReference type="EMBL" id="BMQA01000020">
    <property type="protein sequence ID" value="GGJ36617.1"/>
    <property type="molecule type" value="Genomic_DNA"/>
</dbReference>
<dbReference type="AlphaFoldDB" id="A0A917KZ48"/>
<protein>
    <submittedName>
        <fullName evidence="1">Uncharacterized protein</fullName>
    </submittedName>
</protein>
<organism evidence="1 2">
    <name type="scientific">Streptomyces brasiliensis</name>
    <dbReference type="NCBI Taxonomy" id="1954"/>
    <lineage>
        <taxon>Bacteria</taxon>
        <taxon>Bacillati</taxon>
        <taxon>Actinomycetota</taxon>
        <taxon>Actinomycetes</taxon>
        <taxon>Kitasatosporales</taxon>
        <taxon>Streptomycetaceae</taxon>
        <taxon>Streptomyces</taxon>
    </lineage>
</organism>
<accession>A0A917KZ48</accession>
<name>A0A917KZ48_9ACTN</name>
<evidence type="ECO:0000313" key="1">
    <source>
        <dbReference type="EMBL" id="GGJ36617.1"/>
    </source>
</evidence>
<comment type="caution">
    <text evidence="1">The sequence shown here is derived from an EMBL/GenBank/DDBJ whole genome shotgun (WGS) entry which is preliminary data.</text>
</comment>
<sequence length="51" mass="5336">MLGAQSFAEAEAACFADNGYQGASLAVRVPYRGQWANLSAGQQAVYLTANP</sequence>
<keyword evidence="2" id="KW-1185">Reference proteome</keyword>
<evidence type="ECO:0000313" key="2">
    <source>
        <dbReference type="Proteomes" id="UP000657574"/>
    </source>
</evidence>
<gene>
    <name evidence="1" type="ORF">GCM10010121_054740</name>
</gene>
<dbReference type="Proteomes" id="UP000657574">
    <property type="component" value="Unassembled WGS sequence"/>
</dbReference>
<proteinExistence type="predicted"/>
<reference evidence="1" key="2">
    <citation type="submission" date="2020-09" db="EMBL/GenBank/DDBJ databases">
        <authorList>
            <person name="Sun Q."/>
            <person name="Ohkuma M."/>
        </authorList>
    </citation>
    <scope>NUCLEOTIDE SEQUENCE</scope>
    <source>
        <strain evidence="1">JCM 3086</strain>
    </source>
</reference>
<reference evidence="1" key="1">
    <citation type="journal article" date="2014" name="Int. J. Syst. Evol. Microbiol.">
        <title>Complete genome sequence of Corynebacterium casei LMG S-19264T (=DSM 44701T), isolated from a smear-ripened cheese.</title>
        <authorList>
            <consortium name="US DOE Joint Genome Institute (JGI-PGF)"/>
            <person name="Walter F."/>
            <person name="Albersmeier A."/>
            <person name="Kalinowski J."/>
            <person name="Ruckert C."/>
        </authorList>
    </citation>
    <scope>NUCLEOTIDE SEQUENCE</scope>
    <source>
        <strain evidence="1">JCM 3086</strain>
    </source>
</reference>